<name>V4B3M4_LOTGI</name>
<protein>
    <submittedName>
        <fullName evidence="1">Uncharacterized protein</fullName>
    </submittedName>
</protein>
<evidence type="ECO:0000313" key="2">
    <source>
        <dbReference type="Proteomes" id="UP000030746"/>
    </source>
</evidence>
<reference evidence="1 2" key="1">
    <citation type="journal article" date="2013" name="Nature">
        <title>Insights into bilaterian evolution from three spiralian genomes.</title>
        <authorList>
            <person name="Simakov O."/>
            <person name="Marletaz F."/>
            <person name="Cho S.J."/>
            <person name="Edsinger-Gonzales E."/>
            <person name="Havlak P."/>
            <person name="Hellsten U."/>
            <person name="Kuo D.H."/>
            <person name="Larsson T."/>
            <person name="Lv J."/>
            <person name="Arendt D."/>
            <person name="Savage R."/>
            <person name="Osoegawa K."/>
            <person name="de Jong P."/>
            <person name="Grimwood J."/>
            <person name="Chapman J.A."/>
            <person name="Shapiro H."/>
            <person name="Aerts A."/>
            <person name="Otillar R.P."/>
            <person name="Terry A.Y."/>
            <person name="Boore J.L."/>
            <person name="Grigoriev I.V."/>
            <person name="Lindberg D.R."/>
            <person name="Seaver E.C."/>
            <person name="Weisblat D.A."/>
            <person name="Putnam N.H."/>
            <person name="Rokhsar D.S."/>
        </authorList>
    </citation>
    <scope>NUCLEOTIDE SEQUENCE [LARGE SCALE GENOMIC DNA]</scope>
</reference>
<sequence>MSHRPVKIMEKITLSGLLSVVAVILAVMAPMVDAWFDTWNPFATQPAFEPEYFDCKFYADRSGGNCQSYFKECEDFWSHKTKVTHMTCPGELFFSESFEECVDPKKFFKRCPVKGHGFFNSRW</sequence>
<dbReference type="KEGG" id="lgi:LOTGIDRAFT_156217"/>
<gene>
    <name evidence="1" type="ORF">LOTGIDRAFT_156217</name>
</gene>
<dbReference type="EMBL" id="KB199651">
    <property type="protein sequence ID" value="ESP04968.1"/>
    <property type="molecule type" value="Genomic_DNA"/>
</dbReference>
<keyword evidence="2" id="KW-1185">Reference proteome</keyword>
<dbReference type="GeneID" id="20236963"/>
<dbReference type="OrthoDB" id="10419669at2759"/>
<proteinExistence type="predicted"/>
<dbReference type="RefSeq" id="XP_009044477.1">
    <property type="nucleotide sequence ID" value="XM_009046229.1"/>
</dbReference>
<accession>V4B3M4</accession>
<evidence type="ECO:0000313" key="1">
    <source>
        <dbReference type="EMBL" id="ESP04968.1"/>
    </source>
</evidence>
<dbReference type="CTD" id="20236963"/>
<dbReference type="AlphaFoldDB" id="V4B3M4"/>
<organism evidence="1 2">
    <name type="scientific">Lottia gigantea</name>
    <name type="common">Giant owl limpet</name>
    <dbReference type="NCBI Taxonomy" id="225164"/>
    <lineage>
        <taxon>Eukaryota</taxon>
        <taxon>Metazoa</taxon>
        <taxon>Spiralia</taxon>
        <taxon>Lophotrochozoa</taxon>
        <taxon>Mollusca</taxon>
        <taxon>Gastropoda</taxon>
        <taxon>Patellogastropoda</taxon>
        <taxon>Lottioidea</taxon>
        <taxon>Lottiidae</taxon>
        <taxon>Lottia</taxon>
    </lineage>
</organism>
<dbReference type="Proteomes" id="UP000030746">
    <property type="component" value="Unassembled WGS sequence"/>
</dbReference>
<dbReference type="HOGENOM" id="CLU_2017812_0_0_1"/>